<dbReference type="PANTHER" id="PTHR36928">
    <property type="entry name" value="PHOSPHATASE YCDX-RELATED"/>
    <property type="match status" value="1"/>
</dbReference>
<dbReference type="Pfam" id="PF14716">
    <property type="entry name" value="HHH_8"/>
    <property type="match status" value="1"/>
</dbReference>
<dbReference type="SUPFAM" id="SSF81301">
    <property type="entry name" value="Nucleotidyltransferase"/>
    <property type="match status" value="1"/>
</dbReference>
<dbReference type="Pfam" id="PF14791">
    <property type="entry name" value="DNA_pol_B_thumb"/>
    <property type="match status" value="1"/>
</dbReference>
<evidence type="ECO:0000256" key="15">
    <source>
        <dbReference type="ARBA" id="ARBA00023204"/>
    </source>
</evidence>
<comment type="catalytic activity">
    <reaction evidence="18">
        <text>2'-deoxyribonucleotide-(2'-deoxyribose 5'-phosphate)-2'-deoxyribonucleotide-DNA = a 3'-end 2'-deoxyribonucleotide-(2,3-dehydro-2,3-deoxyribose 5'-phosphate)-DNA + a 5'-end 5'-phospho-2'-deoxyribonucleoside-DNA + H(+)</text>
        <dbReference type="Rhea" id="RHEA:66592"/>
        <dbReference type="Rhea" id="RHEA-COMP:13180"/>
        <dbReference type="Rhea" id="RHEA-COMP:16897"/>
        <dbReference type="Rhea" id="RHEA-COMP:17067"/>
        <dbReference type="ChEBI" id="CHEBI:15378"/>
        <dbReference type="ChEBI" id="CHEBI:136412"/>
        <dbReference type="ChEBI" id="CHEBI:157695"/>
        <dbReference type="ChEBI" id="CHEBI:167181"/>
        <dbReference type="EC" id="4.2.99.18"/>
    </reaction>
</comment>
<evidence type="ECO:0000256" key="1">
    <source>
        <dbReference type="ARBA" id="ARBA00001946"/>
    </source>
</evidence>
<feature type="domain" description="Polymerase/histidinol phosphatase N-terminal" evidence="23">
    <location>
        <begin position="344"/>
        <end position="424"/>
    </location>
</feature>
<dbReference type="GO" id="GO:0005829">
    <property type="term" value="C:cytosol"/>
    <property type="evidence" value="ECO:0007669"/>
    <property type="project" value="TreeGrafter"/>
</dbReference>
<dbReference type="InterPro" id="IPR047967">
    <property type="entry name" value="PolX_PHP"/>
</dbReference>
<dbReference type="STRING" id="530564.Psta_1012"/>
<evidence type="ECO:0000256" key="21">
    <source>
        <dbReference type="ARBA" id="ARBA00049244"/>
    </source>
</evidence>
<dbReference type="OrthoDB" id="9808747at2"/>
<dbReference type="SMART" id="SM00481">
    <property type="entry name" value="POLIIIAc"/>
    <property type="match status" value="1"/>
</dbReference>
<dbReference type="SUPFAM" id="SSF89550">
    <property type="entry name" value="PHP domain-like"/>
    <property type="match status" value="1"/>
</dbReference>
<evidence type="ECO:0000256" key="6">
    <source>
        <dbReference type="ARBA" id="ARBA00022481"/>
    </source>
</evidence>
<evidence type="ECO:0000256" key="19">
    <source>
        <dbReference type="ARBA" id="ARBA00044678"/>
    </source>
</evidence>
<evidence type="ECO:0000256" key="18">
    <source>
        <dbReference type="ARBA" id="ARBA00044632"/>
    </source>
</evidence>
<organism evidence="25 26">
    <name type="scientific">Pirellula staleyi (strain ATCC 27377 / DSM 6068 / ICPB 4128)</name>
    <name type="common">Pirella staleyi</name>
    <dbReference type="NCBI Taxonomy" id="530564"/>
    <lineage>
        <taxon>Bacteria</taxon>
        <taxon>Pseudomonadati</taxon>
        <taxon>Planctomycetota</taxon>
        <taxon>Planctomycetia</taxon>
        <taxon>Pirellulales</taxon>
        <taxon>Pirellulaceae</taxon>
        <taxon>Pirellula</taxon>
    </lineage>
</organism>
<keyword evidence="26" id="KW-1185">Reference proteome</keyword>
<dbReference type="InterPro" id="IPR022311">
    <property type="entry name" value="PolX-like"/>
</dbReference>
<dbReference type="GO" id="GO:0003677">
    <property type="term" value="F:DNA binding"/>
    <property type="evidence" value="ECO:0007669"/>
    <property type="project" value="InterPro"/>
</dbReference>
<dbReference type="Gene3D" id="3.30.210.10">
    <property type="entry name" value="DNA polymerase, thumb domain"/>
    <property type="match status" value="1"/>
</dbReference>
<dbReference type="GO" id="GO:0003887">
    <property type="term" value="F:DNA-directed DNA polymerase activity"/>
    <property type="evidence" value="ECO:0007669"/>
    <property type="project" value="UniProtKB-KW"/>
</dbReference>
<gene>
    <name evidence="25" type="ordered locus">Psta_1012</name>
</gene>
<proteinExistence type="predicted"/>
<dbReference type="InterPro" id="IPR002054">
    <property type="entry name" value="DNA-dir_DNA_pol_X"/>
</dbReference>
<dbReference type="InterPro" id="IPR004013">
    <property type="entry name" value="PHP_dom"/>
</dbReference>
<dbReference type="HOGENOM" id="CLU_017729_1_0_0"/>
<comment type="function">
    <text evidence="20">Repair polymerase that plays a key role in base-excision repair. During this process, the damaged base is excised by specific DNA glycosylases, the DNA backbone is nicked at the abasic site by an apurinic/apyrimidic (AP) endonuclease, and POLB removes 5'-deoxyribose-phosphate from the preincised AP site acting as a 5'-deoxyribose-phosphate lyase (5'-dRP lyase); through its DNA polymerase activity, it adds one nucleotide to the 3' end of the arising single-nucleotide gap. Conducts 'gap-filling' DNA synthesis in a stepwise distributive fashion rather than in a processive fashion as for other DNA polymerases. It is also able to cleave sugar-phosphate bonds 3' to an intact AP site, acting as an AP lyase.</text>
</comment>
<dbReference type="SUPFAM" id="SSF47802">
    <property type="entry name" value="DNA polymerase beta, N-terminal domain-like"/>
    <property type="match status" value="1"/>
</dbReference>
<evidence type="ECO:0000256" key="14">
    <source>
        <dbReference type="ARBA" id="ARBA00023053"/>
    </source>
</evidence>
<evidence type="ECO:0000256" key="4">
    <source>
        <dbReference type="ARBA" id="ARBA00012720"/>
    </source>
</evidence>
<comment type="cofactor">
    <cofactor evidence="1">
        <name>Mg(2+)</name>
        <dbReference type="ChEBI" id="CHEBI:18420"/>
    </cofactor>
</comment>
<name>D2R879_PIRSD</name>
<dbReference type="EC" id="2.7.7.7" evidence="3"/>
<dbReference type="eggNOG" id="COG1387">
    <property type="taxonomic scope" value="Bacteria"/>
</dbReference>
<evidence type="ECO:0000256" key="11">
    <source>
        <dbReference type="ARBA" id="ARBA00022763"/>
    </source>
</evidence>
<dbReference type="NCBIfam" id="NF006375">
    <property type="entry name" value="PRK08609.1"/>
    <property type="match status" value="1"/>
</dbReference>
<dbReference type="PRINTS" id="PR00870">
    <property type="entry name" value="DNAPOLXBETA"/>
</dbReference>
<dbReference type="Pfam" id="PF14792">
    <property type="entry name" value="DNA_pol_B_palm"/>
    <property type="match status" value="1"/>
</dbReference>
<dbReference type="KEGG" id="psl:Psta_1012"/>
<dbReference type="InterPro" id="IPR043519">
    <property type="entry name" value="NT_sf"/>
</dbReference>
<evidence type="ECO:0000256" key="5">
    <source>
        <dbReference type="ARBA" id="ARBA00020020"/>
    </source>
</evidence>
<evidence type="ECO:0000259" key="22">
    <source>
        <dbReference type="SMART" id="SM00278"/>
    </source>
</evidence>
<dbReference type="CDD" id="cd00141">
    <property type="entry name" value="NT_POLXc"/>
    <property type="match status" value="1"/>
</dbReference>
<dbReference type="Gene3D" id="3.30.460.10">
    <property type="entry name" value="Beta Polymerase, domain 2"/>
    <property type="match status" value="1"/>
</dbReference>
<dbReference type="Pfam" id="PF02811">
    <property type="entry name" value="PHP"/>
    <property type="match status" value="1"/>
</dbReference>
<evidence type="ECO:0000256" key="9">
    <source>
        <dbReference type="ARBA" id="ARBA00022695"/>
    </source>
</evidence>
<evidence type="ECO:0000256" key="17">
    <source>
        <dbReference type="ARBA" id="ARBA00035726"/>
    </source>
</evidence>
<dbReference type="GO" id="GO:0008270">
    <property type="term" value="F:zinc ion binding"/>
    <property type="evidence" value="ECO:0007669"/>
    <property type="project" value="TreeGrafter"/>
</dbReference>
<evidence type="ECO:0000256" key="8">
    <source>
        <dbReference type="ARBA" id="ARBA00022679"/>
    </source>
</evidence>
<dbReference type="InterPro" id="IPR050243">
    <property type="entry name" value="PHP_phosphatase"/>
</dbReference>
<evidence type="ECO:0000256" key="7">
    <source>
        <dbReference type="ARBA" id="ARBA00022634"/>
    </source>
</evidence>
<evidence type="ECO:0000256" key="13">
    <source>
        <dbReference type="ARBA" id="ARBA00022932"/>
    </source>
</evidence>
<feature type="domain" description="Helix-hairpin-helix DNA-binding motif class 1" evidence="22">
    <location>
        <begin position="128"/>
        <end position="147"/>
    </location>
</feature>
<feature type="domain" description="Helix-hairpin-helix DNA-binding motif class 1" evidence="22">
    <location>
        <begin position="53"/>
        <end position="72"/>
    </location>
</feature>
<dbReference type="CDD" id="cd07436">
    <property type="entry name" value="PHP_PolX"/>
    <property type="match status" value="1"/>
</dbReference>
<dbReference type="GO" id="GO:0140078">
    <property type="term" value="F:class I DNA-(apurinic or apyrimidinic site) endonuclease activity"/>
    <property type="evidence" value="ECO:0007669"/>
    <property type="project" value="UniProtKB-EC"/>
</dbReference>
<dbReference type="EMBL" id="CP001848">
    <property type="protein sequence ID" value="ADB15696.1"/>
    <property type="molecule type" value="Genomic_DNA"/>
</dbReference>
<comment type="catalytic activity">
    <reaction evidence="19">
        <text>a 5'-end 2'-deoxyribose-2'-deoxyribonucleotide-DNA = (2E,4S)-4-hydroxypenten-2-al-5-phosphate + a 5'-end 5'-phospho-2'-deoxyribonucleoside-DNA + H(+)</text>
        <dbReference type="Rhea" id="RHEA:76255"/>
        <dbReference type="Rhea" id="RHEA-COMP:13180"/>
        <dbReference type="Rhea" id="RHEA-COMP:18657"/>
        <dbReference type="ChEBI" id="CHEBI:15378"/>
        <dbReference type="ChEBI" id="CHEBI:136412"/>
        <dbReference type="ChEBI" id="CHEBI:195194"/>
        <dbReference type="ChEBI" id="CHEBI:195195"/>
    </reaction>
</comment>
<dbReference type="InterPro" id="IPR003141">
    <property type="entry name" value="Pol/His_phosphatase_N"/>
</dbReference>
<dbReference type="Gene3D" id="1.10.150.20">
    <property type="entry name" value="5' to 3' exonuclease, C-terminal subdomain"/>
    <property type="match status" value="1"/>
</dbReference>
<evidence type="ECO:0000256" key="2">
    <source>
        <dbReference type="ARBA" id="ARBA00004496"/>
    </source>
</evidence>
<keyword evidence="14" id="KW-0915">Sodium</keyword>
<evidence type="ECO:0000256" key="16">
    <source>
        <dbReference type="ARBA" id="ARBA00035717"/>
    </source>
</evidence>
<keyword evidence="7" id="KW-0237">DNA synthesis</keyword>
<evidence type="ECO:0000256" key="3">
    <source>
        <dbReference type="ARBA" id="ARBA00012417"/>
    </source>
</evidence>
<reference evidence="25 26" key="1">
    <citation type="journal article" date="2009" name="Stand. Genomic Sci.">
        <title>Complete genome sequence of Pirellula staleyi type strain (ATCC 27377).</title>
        <authorList>
            <person name="Clum A."/>
            <person name="Tindall B.J."/>
            <person name="Sikorski J."/>
            <person name="Ivanova N."/>
            <person name="Mavrommatis K."/>
            <person name="Lucas S."/>
            <person name="Glavina del Rio T."/>
            <person name="Nolan M."/>
            <person name="Chen F."/>
            <person name="Tice H."/>
            <person name="Pitluck S."/>
            <person name="Cheng J.F."/>
            <person name="Chertkov O."/>
            <person name="Brettin T."/>
            <person name="Han C."/>
            <person name="Detter J.C."/>
            <person name="Kuske C."/>
            <person name="Bruce D."/>
            <person name="Goodwin L."/>
            <person name="Ovchinikova G."/>
            <person name="Pati A."/>
            <person name="Mikhailova N."/>
            <person name="Chen A."/>
            <person name="Palaniappan K."/>
            <person name="Land M."/>
            <person name="Hauser L."/>
            <person name="Chang Y.J."/>
            <person name="Jeffries C.D."/>
            <person name="Chain P."/>
            <person name="Rohde M."/>
            <person name="Goker M."/>
            <person name="Bristow J."/>
            <person name="Eisen J.A."/>
            <person name="Markowitz V."/>
            <person name="Hugenholtz P."/>
            <person name="Kyrpides N.C."/>
            <person name="Klenk H.P."/>
            <person name="Lapidus A."/>
        </authorList>
    </citation>
    <scope>NUCLEOTIDE SEQUENCE [LARGE SCALE GENOMIC DNA]</scope>
    <source>
        <strain evidence="26">ATCC 27377 / DSM 6068 / ICPB 4128</strain>
    </source>
</reference>
<accession>D2R879</accession>
<dbReference type="InterPro" id="IPR028207">
    <property type="entry name" value="DNA_pol_B_palm_palm"/>
</dbReference>
<dbReference type="Gene3D" id="3.20.20.140">
    <property type="entry name" value="Metal-dependent hydrolases"/>
    <property type="match status" value="1"/>
</dbReference>
<evidence type="ECO:0000313" key="26">
    <source>
        <dbReference type="Proteomes" id="UP000001887"/>
    </source>
</evidence>
<keyword evidence="9" id="KW-0548">Nucleotidyltransferase</keyword>
<keyword evidence="10" id="KW-0235">DNA replication</keyword>
<comment type="subcellular location">
    <subcellularLocation>
        <location evidence="2">Cytoplasm</location>
    </subcellularLocation>
</comment>
<dbReference type="GO" id="GO:0042578">
    <property type="term" value="F:phosphoric ester hydrolase activity"/>
    <property type="evidence" value="ECO:0007669"/>
    <property type="project" value="TreeGrafter"/>
</dbReference>
<comment type="catalytic activity">
    <reaction evidence="21">
        <text>DNA(n) + a 2'-deoxyribonucleoside 5'-triphosphate = DNA(n+1) + diphosphate</text>
        <dbReference type="Rhea" id="RHEA:22508"/>
        <dbReference type="Rhea" id="RHEA-COMP:17339"/>
        <dbReference type="Rhea" id="RHEA-COMP:17340"/>
        <dbReference type="ChEBI" id="CHEBI:33019"/>
        <dbReference type="ChEBI" id="CHEBI:61560"/>
        <dbReference type="ChEBI" id="CHEBI:173112"/>
        <dbReference type="EC" id="2.7.7.7"/>
    </reaction>
</comment>
<feature type="domain" description="Helix-hairpin-helix DNA-binding motif class 1" evidence="22">
    <location>
        <begin position="93"/>
        <end position="112"/>
    </location>
</feature>
<dbReference type="EC" id="4.2.99.18" evidence="4"/>
<keyword evidence="6" id="KW-0488">Methylation</keyword>
<dbReference type="PANTHER" id="PTHR36928:SF1">
    <property type="entry name" value="PHOSPHATASE YCDX-RELATED"/>
    <property type="match status" value="1"/>
</dbReference>
<evidence type="ECO:0000259" key="23">
    <source>
        <dbReference type="SMART" id="SM00481"/>
    </source>
</evidence>
<dbReference type="AlphaFoldDB" id="D2R879"/>
<dbReference type="InterPro" id="IPR016195">
    <property type="entry name" value="Pol/histidinol_Pase-like"/>
</dbReference>
<dbReference type="Proteomes" id="UP000001887">
    <property type="component" value="Chromosome"/>
</dbReference>
<protein>
    <recommendedName>
        <fullName evidence="5">DNA polymerase beta</fullName>
        <ecNumber evidence="3">2.7.7.7</ecNumber>
        <ecNumber evidence="4">4.2.99.18</ecNumber>
    </recommendedName>
    <alternativeName>
        <fullName evidence="16">5'-deoxyribose-phosphate lyase</fullName>
    </alternativeName>
    <alternativeName>
        <fullName evidence="17">AP lyase</fullName>
    </alternativeName>
</protein>
<dbReference type="eggNOG" id="COG1796">
    <property type="taxonomic scope" value="Bacteria"/>
</dbReference>
<evidence type="ECO:0000256" key="20">
    <source>
        <dbReference type="ARBA" id="ARBA00045548"/>
    </source>
</evidence>
<keyword evidence="12" id="KW-0832">Ubl conjugation</keyword>
<sequence>MTNEKIADAFDLIADLLEFQGANSFRVRAYRNSARTLRDYSGSLAELAQQGVAALKEIEGIGDDLAAKIIAMVETGKLAMLDELRSQVPESVLALLRIPGVGPKKAAALYKELGVKSLEELKSACEQGKVRELKGFAAKTEQLILQGLTIAAAGNERMLWYDADKVVQALLAHMRPCQAIDKLEVAGSYRRGKDSIGDLDLLVISRDVAGVMDHFAKFPPLQDVIARGDTKMSIRLDSNLQVDLRVVGEESFGAALQYFTGSKEHNVKLRSLAKERGLKINEYGVYRVEADGSETLVAGSTEAEVYATVDLPCFPPESREGRWEYEAARHQPFPALVELADIVCDLHMHTTATDGNNSIDEMATAARARGMQYIAITDHSQRVSVARGLTPDRVLAEWKKIDAWNAANDDEFVILKGIECDILEAGGMDLPDDVLAQGDFIIGSVHFGQKQSRAEITERILFALEHPHVHMIAHPTGRLINRREPYEVDITAVIAAAKKHKKLLEINANPQRLDLNEVLAAQAREAGVMLSINTDAHHTGGMDVMRCGILQARRAGATKADIANTLSLAKFKKLVLKK</sequence>
<dbReference type="SMART" id="SM00483">
    <property type="entry name" value="POLXc"/>
    <property type="match status" value="1"/>
</dbReference>
<dbReference type="SMART" id="SM00278">
    <property type="entry name" value="HhH1"/>
    <property type="match status" value="3"/>
</dbReference>
<dbReference type="SUPFAM" id="SSF158702">
    <property type="entry name" value="Sec63 N-terminal domain-like"/>
    <property type="match status" value="1"/>
</dbReference>
<dbReference type="InterPro" id="IPR029398">
    <property type="entry name" value="PolB_thumb"/>
</dbReference>
<keyword evidence="8" id="KW-0808">Transferase</keyword>
<dbReference type="PIRSF" id="PIRSF005047">
    <property type="entry name" value="UCP005047_YshC"/>
    <property type="match status" value="1"/>
</dbReference>
<dbReference type="GO" id="GO:0006281">
    <property type="term" value="P:DNA repair"/>
    <property type="evidence" value="ECO:0007669"/>
    <property type="project" value="UniProtKB-KW"/>
</dbReference>
<dbReference type="InterPro" id="IPR027421">
    <property type="entry name" value="DNA_pol_lamdba_lyase_dom_sf"/>
</dbReference>
<evidence type="ECO:0000259" key="24">
    <source>
        <dbReference type="SMART" id="SM00483"/>
    </source>
</evidence>
<dbReference type="InterPro" id="IPR037160">
    <property type="entry name" value="DNA_Pol_thumb_sf"/>
</dbReference>
<dbReference type="InterPro" id="IPR002008">
    <property type="entry name" value="DNA_pol_X_beta-like"/>
</dbReference>
<evidence type="ECO:0000313" key="25">
    <source>
        <dbReference type="EMBL" id="ADB15696.1"/>
    </source>
</evidence>
<dbReference type="Gene3D" id="1.10.150.110">
    <property type="entry name" value="DNA polymerase beta, N-terminal domain-like"/>
    <property type="match status" value="1"/>
</dbReference>
<dbReference type="Pfam" id="PF14520">
    <property type="entry name" value="HHH_5"/>
    <property type="match status" value="1"/>
</dbReference>
<dbReference type="InterPro" id="IPR003583">
    <property type="entry name" value="Hlx-hairpin-Hlx_DNA-bd_motif"/>
</dbReference>
<evidence type="ECO:0000256" key="12">
    <source>
        <dbReference type="ARBA" id="ARBA00022843"/>
    </source>
</evidence>
<keyword evidence="13" id="KW-0239">DNA-directed DNA polymerase</keyword>
<evidence type="ECO:0000256" key="10">
    <source>
        <dbReference type="ARBA" id="ARBA00022705"/>
    </source>
</evidence>
<keyword evidence="15" id="KW-0234">DNA repair</keyword>
<keyword evidence="11" id="KW-0227">DNA damage</keyword>
<feature type="domain" description="DNA-directed DNA polymerase X" evidence="24">
    <location>
        <begin position="1"/>
        <end position="320"/>
    </location>
</feature>
<dbReference type="InterPro" id="IPR010996">
    <property type="entry name" value="HHH_MUS81"/>
</dbReference>